<reference evidence="1 2" key="1">
    <citation type="submission" date="2024-11" db="EMBL/GenBank/DDBJ databases">
        <title>A near-complete genome assembly of Cinchona calisaya.</title>
        <authorList>
            <person name="Lian D.C."/>
            <person name="Zhao X.W."/>
            <person name="Wei L."/>
        </authorList>
    </citation>
    <scope>NUCLEOTIDE SEQUENCE [LARGE SCALE GENOMIC DNA]</scope>
    <source>
        <tissue evidence="1">Nenye</tissue>
    </source>
</reference>
<evidence type="ECO:0000313" key="1">
    <source>
        <dbReference type="EMBL" id="KAL3527786.1"/>
    </source>
</evidence>
<protein>
    <submittedName>
        <fullName evidence="1">Uncharacterized protein</fullName>
    </submittedName>
</protein>
<proteinExistence type="predicted"/>
<evidence type="ECO:0000313" key="2">
    <source>
        <dbReference type="Proteomes" id="UP001630127"/>
    </source>
</evidence>
<organism evidence="1 2">
    <name type="scientific">Cinchona calisaya</name>
    <dbReference type="NCBI Taxonomy" id="153742"/>
    <lineage>
        <taxon>Eukaryota</taxon>
        <taxon>Viridiplantae</taxon>
        <taxon>Streptophyta</taxon>
        <taxon>Embryophyta</taxon>
        <taxon>Tracheophyta</taxon>
        <taxon>Spermatophyta</taxon>
        <taxon>Magnoliopsida</taxon>
        <taxon>eudicotyledons</taxon>
        <taxon>Gunneridae</taxon>
        <taxon>Pentapetalae</taxon>
        <taxon>asterids</taxon>
        <taxon>lamiids</taxon>
        <taxon>Gentianales</taxon>
        <taxon>Rubiaceae</taxon>
        <taxon>Cinchonoideae</taxon>
        <taxon>Cinchoneae</taxon>
        <taxon>Cinchona</taxon>
    </lineage>
</organism>
<accession>A0ABD3AA58</accession>
<dbReference type="EMBL" id="JBJUIK010000005">
    <property type="protein sequence ID" value="KAL3527786.1"/>
    <property type="molecule type" value="Genomic_DNA"/>
</dbReference>
<comment type="caution">
    <text evidence="1">The sequence shown here is derived from an EMBL/GenBank/DDBJ whole genome shotgun (WGS) entry which is preliminary data.</text>
</comment>
<dbReference type="Proteomes" id="UP001630127">
    <property type="component" value="Unassembled WGS sequence"/>
</dbReference>
<sequence>MNEAFKPNPNFKSLGVHMSSRVHEPSRHSYPLEIGAVEPSDTASNIDPSDSQDALDSCLENCLQSNPVESKALTSIANSFELLKGIDLDLAPERPLIATYGMSIFKSFSRTLKAKVSDIISNGEWKWPEEKRNAYVEDLLLSLPAGCLSYPEGKDHVVWLGDSSGSILKISHEAVP</sequence>
<dbReference type="AlphaFoldDB" id="A0ABD3AA58"/>
<name>A0ABD3AA58_9GENT</name>
<keyword evidence="2" id="KW-1185">Reference proteome</keyword>
<gene>
    <name evidence="1" type="ORF">ACH5RR_012442</name>
</gene>